<dbReference type="InParanoid" id="A0A165D4N4"/>
<dbReference type="GeneID" id="63826450"/>
<organism evidence="1 2">
    <name type="scientific">Laetiporus sulphureus 93-53</name>
    <dbReference type="NCBI Taxonomy" id="1314785"/>
    <lineage>
        <taxon>Eukaryota</taxon>
        <taxon>Fungi</taxon>
        <taxon>Dikarya</taxon>
        <taxon>Basidiomycota</taxon>
        <taxon>Agaricomycotina</taxon>
        <taxon>Agaricomycetes</taxon>
        <taxon>Polyporales</taxon>
        <taxon>Laetiporus</taxon>
    </lineage>
</organism>
<gene>
    <name evidence="1" type="ORF">LAESUDRAFT_728350</name>
</gene>
<dbReference type="EMBL" id="KV427638">
    <property type="protein sequence ID" value="KZT04144.1"/>
    <property type="molecule type" value="Genomic_DNA"/>
</dbReference>
<name>A0A165D4N4_9APHY</name>
<reference evidence="1 2" key="1">
    <citation type="journal article" date="2016" name="Mol. Biol. Evol.">
        <title>Comparative Genomics of Early-Diverging Mushroom-Forming Fungi Provides Insights into the Origins of Lignocellulose Decay Capabilities.</title>
        <authorList>
            <person name="Nagy L.G."/>
            <person name="Riley R."/>
            <person name="Tritt A."/>
            <person name="Adam C."/>
            <person name="Daum C."/>
            <person name="Floudas D."/>
            <person name="Sun H."/>
            <person name="Yadav J.S."/>
            <person name="Pangilinan J."/>
            <person name="Larsson K.H."/>
            <person name="Matsuura K."/>
            <person name="Barry K."/>
            <person name="Labutti K."/>
            <person name="Kuo R."/>
            <person name="Ohm R.A."/>
            <person name="Bhattacharya S.S."/>
            <person name="Shirouzu T."/>
            <person name="Yoshinaga Y."/>
            <person name="Martin F.M."/>
            <person name="Grigoriev I.V."/>
            <person name="Hibbett D.S."/>
        </authorList>
    </citation>
    <scope>NUCLEOTIDE SEQUENCE [LARGE SCALE GENOMIC DNA]</scope>
    <source>
        <strain evidence="1 2">93-53</strain>
    </source>
</reference>
<evidence type="ECO:0000313" key="2">
    <source>
        <dbReference type="Proteomes" id="UP000076871"/>
    </source>
</evidence>
<proteinExistence type="predicted"/>
<evidence type="ECO:0000313" key="1">
    <source>
        <dbReference type="EMBL" id="KZT04144.1"/>
    </source>
</evidence>
<keyword evidence="2" id="KW-1185">Reference proteome</keyword>
<protein>
    <submittedName>
        <fullName evidence="1">Uncharacterized protein</fullName>
    </submittedName>
</protein>
<dbReference type="Proteomes" id="UP000076871">
    <property type="component" value="Unassembled WGS sequence"/>
</dbReference>
<sequence length="52" mass="6186">MKQLACLKKYRMQQTKPCEDWYLSLMRQEAKLHVLGMMVVMRAIKKKQTQAA</sequence>
<accession>A0A165D4N4</accession>
<dbReference type="AlphaFoldDB" id="A0A165D4N4"/>
<dbReference type="RefSeq" id="XP_040761884.1">
    <property type="nucleotide sequence ID" value="XM_040909421.1"/>
</dbReference>